<dbReference type="InterPro" id="IPR006674">
    <property type="entry name" value="HD_domain"/>
</dbReference>
<comment type="similarity">
    <text evidence="3">Belongs to the relA/spoT family.</text>
</comment>
<accession>A0A0D8HGA8</accession>
<dbReference type="InterPro" id="IPR002912">
    <property type="entry name" value="ACT_dom"/>
</dbReference>
<dbReference type="CDD" id="cd01668">
    <property type="entry name" value="TGS_RSH"/>
    <property type="match status" value="1"/>
</dbReference>
<dbReference type="GO" id="GO:0016787">
    <property type="term" value="F:hydrolase activity"/>
    <property type="evidence" value="ECO:0007669"/>
    <property type="project" value="UniProtKB-KW"/>
</dbReference>
<dbReference type="UniPathway" id="UPA00908">
    <property type="reaction ID" value="UER00884"/>
</dbReference>
<feature type="compositionally biased region" description="Polar residues" evidence="4">
    <location>
        <begin position="561"/>
        <end position="570"/>
    </location>
</feature>
<dbReference type="FunFam" id="3.30.460.10:FF:000001">
    <property type="entry name" value="GTP pyrophosphokinase RelA"/>
    <property type="match status" value="1"/>
</dbReference>
<dbReference type="SMART" id="SM00954">
    <property type="entry name" value="RelA_SpoT"/>
    <property type="match status" value="1"/>
</dbReference>
<evidence type="ECO:0000256" key="1">
    <source>
        <dbReference type="ARBA" id="ARBA00004976"/>
    </source>
</evidence>
<gene>
    <name evidence="8" type="primary">relA</name>
    <name evidence="8" type="ORF">AXFE_23000</name>
</gene>
<dbReference type="InterPro" id="IPR004095">
    <property type="entry name" value="TGS"/>
</dbReference>
<keyword evidence="9" id="KW-1185">Reference proteome</keyword>
<dbReference type="InterPro" id="IPR045600">
    <property type="entry name" value="RelA/SpoT_AH_RIS"/>
</dbReference>
<dbReference type="InterPro" id="IPR033655">
    <property type="entry name" value="TGS_RelA/SpoT"/>
</dbReference>
<dbReference type="InterPro" id="IPR043519">
    <property type="entry name" value="NT_sf"/>
</dbReference>
<comment type="caution">
    <text evidence="8">The sequence shown here is derived from an EMBL/GenBank/DDBJ whole genome shotgun (WGS) entry which is preliminary data.</text>
</comment>
<dbReference type="Gene3D" id="1.10.3210.10">
    <property type="entry name" value="Hypothetical protein af1432"/>
    <property type="match status" value="1"/>
</dbReference>
<dbReference type="Pfam" id="PF13328">
    <property type="entry name" value="HD_4"/>
    <property type="match status" value="1"/>
</dbReference>
<reference evidence="8 9" key="1">
    <citation type="submission" date="2015-01" db="EMBL/GenBank/DDBJ databases">
        <title>Draft genome of the acidophilic iron oxidizer Acidithrix ferrooxidans strain Py-F3.</title>
        <authorList>
            <person name="Poehlein A."/>
            <person name="Eisen S."/>
            <person name="Schloemann M."/>
            <person name="Johnson B.D."/>
            <person name="Daniel R."/>
            <person name="Muehling M."/>
        </authorList>
    </citation>
    <scope>NUCLEOTIDE SEQUENCE [LARGE SCALE GENOMIC DNA]</scope>
    <source>
        <strain evidence="8 9">Py-F3</strain>
    </source>
</reference>
<dbReference type="FunFam" id="1.10.3210.10:FF:000001">
    <property type="entry name" value="GTP pyrophosphokinase RelA"/>
    <property type="match status" value="1"/>
</dbReference>
<evidence type="ECO:0000259" key="7">
    <source>
        <dbReference type="PROSITE" id="PS51880"/>
    </source>
</evidence>
<feature type="domain" description="HD" evidence="6">
    <location>
        <begin position="55"/>
        <end position="154"/>
    </location>
</feature>
<dbReference type="CDD" id="cd04876">
    <property type="entry name" value="ACT_RelA-SpoT"/>
    <property type="match status" value="1"/>
</dbReference>
<proteinExistence type="inferred from homology"/>
<comment type="function">
    <text evidence="3">In eubacteria ppGpp (guanosine 3'-diphosphate 5'-diphosphate) is a mediator of the stringent response that coordinates a variety of cellular activities in response to changes in nutritional abundance.</text>
</comment>
<dbReference type="PANTHER" id="PTHR21262">
    <property type="entry name" value="GUANOSINE-3',5'-BIS DIPHOSPHATE 3'-PYROPHOSPHOHYDROLASE"/>
    <property type="match status" value="1"/>
</dbReference>
<comment type="pathway">
    <text evidence="1">Purine metabolism; ppGpp biosynthesis; ppGpp from GTP: step 1/2.</text>
</comment>
<dbReference type="SUPFAM" id="SSF81271">
    <property type="entry name" value="TGS-like"/>
    <property type="match status" value="1"/>
</dbReference>
<keyword evidence="8" id="KW-0378">Hydrolase</keyword>
<dbReference type="InterPro" id="IPR012676">
    <property type="entry name" value="TGS-like"/>
</dbReference>
<evidence type="ECO:0000256" key="4">
    <source>
        <dbReference type="SAM" id="MobiDB-lite"/>
    </source>
</evidence>
<dbReference type="GO" id="GO:0015970">
    <property type="term" value="P:guanosine tetraphosphate biosynthetic process"/>
    <property type="evidence" value="ECO:0007669"/>
    <property type="project" value="UniProtKB-UniPathway"/>
</dbReference>
<dbReference type="GO" id="GO:0008728">
    <property type="term" value="F:GTP diphosphokinase activity"/>
    <property type="evidence" value="ECO:0007669"/>
    <property type="project" value="UniProtKB-EC"/>
</dbReference>
<dbReference type="InterPro" id="IPR007685">
    <property type="entry name" value="RelA_SpoT"/>
</dbReference>
<name>A0A0D8HGA8_9ACTN</name>
<dbReference type="PATRIC" id="fig|1280514.3.peg.3021"/>
<dbReference type="SUPFAM" id="SSF81301">
    <property type="entry name" value="Nucleotidyltransferase"/>
    <property type="match status" value="1"/>
</dbReference>
<dbReference type="SMART" id="SM00471">
    <property type="entry name" value="HDc"/>
    <property type="match status" value="1"/>
</dbReference>
<dbReference type="PROSITE" id="PS51831">
    <property type="entry name" value="HD"/>
    <property type="match status" value="1"/>
</dbReference>
<dbReference type="SUPFAM" id="SSF109604">
    <property type="entry name" value="HD-domain/PDEase-like"/>
    <property type="match status" value="1"/>
</dbReference>
<evidence type="ECO:0000256" key="3">
    <source>
        <dbReference type="RuleBase" id="RU003847"/>
    </source>
</evidence>
<dbReference type="CDD" id="cd05399">
    <property type="entry name" value="NT_Rel-Spo_like"/>
    <property type="match status" value="1"/>
</dbReference>
<evidence type="ECO:0000256" key="2">
    <source>
        <dbReference type="ARBA" id="ARBA00048244"/>
    </source>
</evidence>
<dbReference type="GO" id="GO:0005886">
    <property type="term" value="C:plasma membrane"/>
    <property type="evidence" value="ECO:0007669"/>
    <property type="project" value="TreeGrafter"/>
</dbReference>
<sequence>MVPGISAEFETVLLDKLLRSFRARRPEAPSGFIESAFASAIRAHEGQFRRSGEPYVTHPIAVSQIVTDLGVDEVTIVAALLHDTVEDTSIELDQISTRFSPEVAAIVDGVTKLDRLSFDSKEAQQAATVRKMIIAMAKDPRVLIIKLADRLHNMRTLAVLPEWKQRRIAQETIDIYAPLAHRLGIQEIRWQLEDLAFAVLQPRRYAEIEQMVQLRTPEREQSIGLLLKNLKDRLLDAGVVADVKGRPKHFWSIYEKMVVKTKEFNEIYDIIGIRIICETEKDCWASLGVVHSLWNPIPGRFKDYINTPKFNLYQSLHTTVVAPGGNPLEVQVRTFEMHQRAEFGIAAHWGYKEGSSNSEMAWLGRILDWQKDTPDPIEFLENLKLDLELDEVYVFTPKGKVVSLPAKATPIDFAYTIHTEVGHRCIGAKVNGRLVPLDSVLKSGDTVEIFTSKVESAGPSRDWQSIVVTPRARSKIRHWFSRERREDALESGRDELIKALRKEGLPVQKMAASDTLGKLAVSLGFSDVEALYVSVGEGHASAKGLAQRVVREMAPEESEIQLPTTVNPSRRQSKRRRTPGVYVEGLDDVVIRFSRCCSPVPGDDIIGFVTRGRGVSVHRTNCSNAAALAASSRERLIEVEWDSDISNSVFSAQIEIRALDRSRLLADVARVLSEHHLNILSSSTQAGVDRISRMRFEFELADPSHLDSVLSALRKLDSVYDAYRVVEGGHGEGDLGGNLN</sequence>
<dbReference type="FunFam" id="3.10.20.30:FF:000002">
    <property type="entry name" value="GTP pyrophosphokinase (RelA/SpoT)"/>
    <property type="match status" value="1"/>
</dbReference>
<dbReference type="Gene3D" id="3.10.20.30">
    <property type="match status" value="1"/>
</dbReference>
<dbReference type="InterPro" id="IPR045865">
    <property type="entry name" value="ACT-like_dom_sf"/>
</dbReference>
<dbReference type="InterPro" id="IPR003607">
    <property type="entry name" value="HD/PDEase_dom"/>
</dbReference>
<evidence type="ECO:0000259" key="6">
    <source>
        <dbReference type="PROSITE" id="PS51831"/>
    </source>
</evidence>
<dbReference type="PROSITE" id="PS51880">
    <property type="entry name" value="TGS"/>
    <property type="match status" value="1"/>
</dbReference>
<dbReference type="NCBIfam" id="TIGR00691">
    <property type="entry name" value="spoT_relA"/>
    <property type="match status" value="1"/>
</dbReference>
<dbReference type="Pfam" id="PF02824">
    <property type="entry name" value="TGS"/>
    <property type="match status" value="1"/>
</dbReference>
<feature type="domain" description="ACT" evidence="5">
    <location>
        <begin position="653"/>
        <end position="727"/>
    </location>
</feature>
<feature type="domain" description="TGS" evidence="7">
    <location>
        <begin position="390"/>
        <end position="451"/>
    </location>
</feature>
<feature type="region of interest" description="Disordered" evidence="4">
    <location>
        <begin position="559"/>
        <end position="578"/>
    </location>
</feature>
<dbReference type="Pfam" id="PF04607">
    <property type="entry name" value="RelA_SpoT"/>
    <property type="match status" value="1"/>
</dbReference>
<dbReference type="Proteomes" id="UP000032360">
    <property type="component" value="Unassembled WGS sequence"/>
</dbReference>
<dbReference type="AlphaFoldDB" id="A0A0D8HGA8"/>
<dbReference type="Gene3D" id="3.30.70.260">
    <property type="match status" value="1"/>
</dbReference>
<dbReference type="PROSITE" id="PS51671">
    <property type="entry name" value="ACT"/>
    <property type="match status" value="1"/>
</dbReference>
<dbReference type="SUPFAM" id="SSF55021">
    <property type="entry name" value="ACT-like"/>
    <property type="match status" value="1"/>
</dbReference>
<comment type="catalytic activity">
    <reaction evidence="2">
        <text>GTP + ATP = guanosine 3'-diphosphate 5'-triphosphate + AMP</text>
        <dbReference type="Rhea" id="RHEA:22088"/>
        <dbReference type="ChEBI" id="CHEBI:30616"/>
        <dbReference type="ChEBI" id="CHEBI:37565"/>
        <dbReference type="ChEBI" id="CHEBI:142410"/>
        <dbReference type="ChEBI" id="CHEBI:456215"/>
        <dbReference type="EC" id="2.7.6.5"/>
    </reaction>
</comment>
<dbReference type="OrthoDB" id="9805041at2"/>
<dbReference type="Gene3D" id="3.30.460.10">
    <property type="entry name" value="Beta Polymerase, domain 2"/>
    <property type="match status" value="1"/>
</dbReference>
<protein>
    <submittedName>
        <fullName evidence="8">Bifunctional (P)ppGpp synthase/hydrolase RelA</fullName>
    </submittedName>
</protein>
<dbReference type="EMBL" id="JXYS01000072">
    <property type="protein sequence ID" value="KJF16879.1"/>
    <property type="molecule type" value="Genomic_DNA"/>
</dbReference>
<dbReference type="Pfam" id="PF13291">
    <property type="entry name" value="ACT_4"/>
    <property type="match status" value="1"/>
</dbReference>
<organism evidence="8 9">
    <name type="scientific">Acidithrix ferrooxidans</name>
    <dbReference type="NCBI Taxonomy" id="1280514"/>
    <lineage>
        <taxon>Bacteria</taxon>
        <taxon>Bacillati</taxon>
        <taxon>Actinomycetota</taxon>
        <taxon>Acidimicrobiia</taxon>
        <taxon>Acidimicrobiales</taxon>
        <taxon>Acidimicrobiaceae</taxon>
        <taxon>Acidithrix</taxon>
    </lineage>
</organism>
<evidence type="ECO:0000313" key="8">
    <source>
        <dbReference type="EMBL" id="KJF16879.1"/>
    </source>
</evidence>
<dbReference type="CDD" id="cd00077">
    <property type="entry name" value="HDc"/>
    <property type="match status" value="1"/>
</dbReference>
<dbReference type="STRING" id="1280514.AXFE_23000"/>
<dbReference type="Pfam" id="PF19296">
    <property type="entry name" value="RelA_AH_RIS"/>
    <property type="match status" value="1"/>
</dbReference>
<dbReference type="PANTHER" id="PTHR21262:SF31">
    <property type="entry name" value="GTP PYROPHOSPHOKINASE"/>
    <property type="match status" value="1"/>
</dbReference>
<dbReference type="InterPro" id="IPR012675">
    <property type="entry name" value="Beta-grasp_dom_sf"/>
</dbReference>
<evidence type="ECO:0000259" key="5">
    <source>
        <dbReference type="PROSITE" id="PS51671"/>
    </source>
</evidence>
<dbReference type="InterPro" id="IPR004811">
    <property type="entry name" value="RelA/Spo_fam"/>
</dbReference>
<evidence type="ECO:0000313" key="9">
    <source>
        <dbReference type="Proteomes" id="UP000032360"/>
    </source>
</evidence>